<comment type="similarity">
    <text evidence="1 8">Belongs to the SOS response-associated peptidase family.</text>
</comment>
<reference evidence="10" key="1">
    <citation type="journal article" date="2019" name="Int. J. Syst. Evol. Microbiol.">
        <title>The Global Catalogue of Microorganisms (GCM) 10K type strain sequencing project: providing services to taxonomists for standard genome sequencing and annotation.</title>
        <authorList>
            <consortium name="The Broad Institute Genomics Platform"/>
            <consortium name="The Broad Institute Genome Sequencing Center for Infectious Disease"/>
            <person name="Wu L."/>
            <person name="Ma J."/>
        </authorList>
    </citation>
    <scope>NUCLEOTIDE SEQUENCE [LARGE SCALE GENOMIC DNA]</scope>
    <source>
        <strain evidence="10">JCM 14370</strain>
    </source>
</reference>
<proteinExistence type="inferred from homology"/>
<dbReference type="RefSeq" id="WP_189005273.1">
    <property type="nucleotide sequence ID" value="NZ_BMOD01000018.1"/>
</dbReference>
<dbReference type="Gene3D" id="3.90.1680.10">
    <property type="entry name" value="SOS response associated peptidase-like"/>
    <property type="match status" value="1"/>
</dbReference>
<dbReference type="SUPFAM" id="SSF143081">
    <property type="entry name" value="BB1717-like"/>
    <property type="match status" value="1"/>
</dbReference>
<dbReference type="Proteomes" id="UP000632222">
    <property type="component" value="Unassembled WGS sequence"/>
</dbReference>
<evidence type="ECO:0000313" key="9">
    <source>
        <dbReference type="EMBL" id="GGJ47829.1"/>
    </source>
</evidence>
<dbReference type="EMBL" id="BMOD01000018">
    <property type="protein sequence ID" value="GGJ47829.1"/>
    <property type="molecule type" value="Genomic_DNA"/>
</dbReference>
<name>A0ABQ2D6Q7_9DEIO</name>
<gene>
    <name evidence="9" type="ORF">GCM10008938_37270</name>
</gene>
<keyword evidence="4 8" id="KW-0378">Hydrolase</keyword>
<keyword evidence="5" id="KW-0190">Covalent protein-DNA linkage</keyword>
<evidence type="ECO:0000256" key="7">
    <source>
        <dbReference type="ARBA" id="ARBA00023239"/>
    </source>
</evidence>
<evidence type="ECO:0000313" key="10">
    <source>
        <dbReference type="Proteomes" id="UP000632222"/>
    </source>
</evidence>
<dbReference type="InterPro" id="IPR036590">
    <property type="entry name" value="SRAP-like"/>
</dbReference>
<evidence type="ECO:0000256" key="1">
    <source>
        <dbReference type="ARBA" id="ARBA00008136"/>
    </source>
</evidence>
<keyword evidence="3" id="KW-0227">DNA damage</keyword>
<accession>A0ABQ2D6Q7</accession>
<keyword evidence="2 8" id="KW-0645">Protease</keyword>
<evidence type="ECO:0000256" key="8">
    <source>
        <dbReference type="RuleBase" id="RU364100"/>
    </source>
</evidence>
<keyword evidence="7" id="KW-0456">Lyase</keyword>
<protein>
    <recommendedName>
        <fullName evidence="8">Abasic site processing protein</fullName>
        <ecNumber evidence="8">3.4.-.-</ecNumber>
    </recommendedName>
</protein>
<organism evidence="9 10">
    <name type="scientific">Deinococcus roseus</name>
    <dbReference type="NCBI Taxonomy" id="392414"/>
    <lineage>
        <taxon>Bacteria</taxon>
        <taxon>Thermotogati</taxon>
        <taxon>Deinococcota</taxon>
        <taxon>Deinococci</taxon>
        <taxon>Deinococcales</taxon>
        <taxon>Deinococcaceae</taxon>
        <taxon>Deinococcus</taxon>
    </lineage>
</organism>
<sequence>MCGRINGTSDGNFIWDVTYLDPWTFSGELRPTDPYPIIRKRPGTDELEALSARWGLIPSFCKGEEDLKKFKHTFNARSETAHTLPSYRKPFQSQRALIQVGSFTEFELVGKRKLPVQFSSSSGGPLILAGLWDYWQSSQGLVHSFTILTCNPCPPVAKYHDRMPCVLGRLGAEQWLQNRSISQLQTLLKPCPASWLAVTRSEQKLAVV</sequence>
<evidence type="ECO:0000256" key="4">
    <source>
        <dbReference type="ARBA" id="ARBA00022801"/>
    </source>
</evidence>
<keyword evidence="6" id="KW-0238">DNA-binding</keyword>
<dbReference type="EC" id="3.4.-.-" evidence="8"/>
<dbReference type="Pfam" id="PF02586">
    <property type="entry name" value="SRAP"/>
    <property type="match status" value="1"/>
</dbReference>
<comment type="caution">
    <text evidence="9">The sequence shown here is derived from an EMBL/GenBank/DDBJ whole genome shotgun (WGS) entry which is preliminary data.</text>
</comment>
<dbReference type="PANTHER" id="PTHR13604">
    <property type="entry name" value="DC12-RELATED"/>
    <property type="match status" value="1"/>
</dbReference>
<dbReference type="PANTHER" id="PTHR13604:SF0">
    <property type="entry name" value="ABASIC SITE PROCESSING PROTEIN HMCES"/>
    <property type="match status" value="1"/>
</dbReference>
<evidence type="ECO:0000256" key="2">
    <source>
        <dbReference type="ARBA" id="ARBA00022670"/>
    </source>
</evidence>
<evidence type="ECO:0000256" key="3">
    <source>
        <dbReference type="ARBA" id="ARBA00022763"/>
    </source>
</evidence>
<dbReference type="InterPro" id="IPR003738">
    <property type="entry name" value="SRAP"/>
</dbReference>
<keyword evidence="10" id="KW-1185">Reference proteome</keyword>
<evidence type="ECO:0000256" key="6">
    <source>
        <dbReference type="ARBA" id="ARBA00023125"/>
    </source>
</evidence>
<evidence type="ECO:0000256" key="5">
    <source>
        <dbReference type="ARBA" id="ARBA00023124"/>
    </source>
</evidence>